<organism evidence="1 2">
    <name type="scientific">Symbiodinium necroappetens</name>
    <dbReference type="NCBI Taxonomy" id="1628268"/>
    <lineage>
        <taxon>Eukaryota</taxon>
        <taxon>Sar</taxon>
        <taxon>Alveolata</taxon>
        <taxon>Dinophyceae</taxon>
        <taxon>Suessiales</taxon>
        <taxon>Symbiodiniaceae</taxon>
        <taxon>Symbiodinium</taxon>
    </lineage>
</organism>
<reference evidence="1" key="1">
    <citation type="submission" date="2021-02" db="EMBL/GenBank/DDBJ databases">
        <authorList>
            <person name="Dougan E. K."/>
            <person name="Rhodes N."/>
            <person name="Thang M."/>
            <person name="Chan C."/>
        </authorList>
    </citation>
    <scope>NUCLEOTIDE SEQUENCE</scope>
</reference>
<accession>A0A812VNM1</accession>
<dbReference type="AlphaFoldDB" id="A0A812VNM1"/>
<name>A0A812VNM1_9DINO</name>
<gene>
    <name evidence="1" type="ORF">SNEC2469_LOCUS18252</name>
</gene>
<protein>
    <recommendedName>
        <fullName evidence="3">Gamma-glutamylcyclotransferase AIG2-like domain-containing protein</fullName>
    </recommendedName>
</protein>
<proteinExistence type="predicted"/>
<evidence type="ECO:0000313" key="1">
    <source>
        <dbReference type="EMBL" id="CAE7645715.1"/>
    </source>
</evidence>
<evidence type="ECO:0000313" key="2">
    <source>
        <dbReference type="Proteomes" id="UP000601435"/>
    </source>
</evidence>
<dbReference type="InterPro" id="IPR036568">
    <property type="entry name" value="GGCT-like_sf"/>
</dbReference>
<dbReference type="OrthoDB" id="444884at2759"/>
<dbReference type="Proteomes" id="UP000601435">
    <property type="component" value="Unassembled WGS sequence"/>
</dbReference>
<sequence>MCRRVHFWIVKRVEIRPAVERVCQDLVHAVFAYGTLRGDFEDTGDHWGIIERTGAAWLRTSVTGFKLFQEDRAFYPFAVQSDEEQDRLHGVAGKITQMLKSTSVAAKNLQRTILIWPAGDVSRKAIETCDRIEGFDPENPNDGLYCLLPILELWGYKFLGKTALNPCSSYAAILSASRSSEGEDEGAALAQASVGRAFVYHQPMGDKADCSKAFPGGDWLESRLKDLESG</sequence>
<dbReference type="EMBL" id="CAJNJA010030609">
    <property type="protein sequence ID" value="CAE7645715.1"/>
    <property type="molecule type" value="Genomic_DNA"/>
</dbReference>
<keyword evidence="2" id="KW-1185">Reference proteome</keyword>
<dbReference type="SUPFAM" id="SSF110857">
    <property type="entry name" value="Gamma-glutamyl cyclotransferase-like"/>
    <property type="match status" value="1"/>
</dbReference>
<evidence type="ECO:0008006" key="3">
    <source>
        <dbReference type="Google" id="ProtNLM"/>
    </source>
</evidence>
<comment type="caution">
    <text evidence="1">The sequence shown here is derived from an EMBL/GenBank/DDBJ whole genome shotgun (WGS) entry which is preliminary data.</text>
</comment>